<sequence length="278" mass="30567">MRLDDALAWGAGMLKEHEGSVDAAVLMMHVLQQQRSYLYTWPDSQLTADQEVRYKQLVAQRKSGIPVAHLTGNREFWSLPLQVDSSTLIPRPDTECLVEWALELLPRKASQVLDLGTGTGAIALALASECNAWKVMALEQQAQAVALARANTRSLNLQAQVEVLQSNWFSSLTGSGTFDLIVSNPPYIAEDDKHLDEGDVRFEPNSALVSGADGLDDIRHIIQQAPNYLAHGAWLLLEHGFEQGPAVQELLTSNGYKEMQTRSDLAGNPRVTGGVWQP</sequence>
<evidence type="ECO:0000256" key="4">
    <source>
        <dbReference type="ARBA" id="ARBA00048391"/>
    </source>
</evidence>
<evidence type="ECO:0000256" key="3">
    <source>
        <dbReference type="ARBA" id="ARBA00022691"/>
    </source>
</evidence>
<feature type="binding site" evidence="5">
    <location>
        <begin position="184"/>
        <end position="187"/>
    </location>
    <ligand>
        <name>substrate</name>
    </ligand>
</feature>
<gene>
    <name evidence="5 8" type="primary">prmC</name>
    <name evidence="8" type="ORF">NAF29_05800</name>
</gene>
<evidence type="ECO:0000256" key="1">
    <source>
        <dbReference type="ARBA" id="ARBA00022603"/>
    </source>
</evidence>
<keyword evidence="9" id="KW-1185">Reference proteome</keyword>
<evidence type="ECO:0000313" key="9">
    <source>
        <dbReference type="Proteomes" id="UP001165393"/>
    </source>
</evidence>
<dbReference type="HAMAP" id="MF_02126">
    <property type="entry name" value="RF_methyltr_PrmC"/>
    <property type="match status" value="1"/>
</dbReference>
<dbReference type="Pfam" id="PF17827">
    <property type="entry name" value="PrmC_N"/>
    <property type="match status" value="1"/>
</dbReference>
<accession>A0AA41W598</accession>
<dbReference type="FunFam" id="3.40.50.150:FF:000053">
    <property type="entry name" value="Release factor glutamine methyltransferase"/>
    <property type="match status" value="1"/>
</dbReference>
<evidence type="ECO:0000313" key="8">
    <source>
        <dbReference type="EMBL" id="MCM2679189.1"/>
    </source>
</evidence>
<dbReference type="InterPro" id="IPR007848">
    <property type="entry name" value="Small_mtfrase_dom"/>
</dbReference>
<dbReference type="PANTHER" id="PTHR18895">
    <property type="entry name" value="HEMK METHYLTRANSFERASE"/>
    <property type="match status" value="1"/>
</dbReference>
<dbReference type="GO" id="GO:0032259">
    <property type="term" value="P:methylation"/>
    <property type="evidence" value="ECO:0007669"/>
    <property type="project" value="UniProtKB-KW"/>
</dbReference>
<evidence type="ECO:0000259" key="7">
    <source>
        <dbReference type="Pfam" id="PF17827"/>
    </source>
</evidence>
<organism evidence="8 9">
    <name type="scientific">Echinimonas agarilytica</name>
    <dbReference type="NCBI Taxonomy" id="1215918"/>
    <lineage>
        <taxon>Bacteria</taxon>
        <taxon>Pseudomonadati</taxon>
        <taxon>Pseudomonadota</taxon>
        <taxon>Gammaproteobacteria</taxon>
        <taxon>Alteromonadales</taxon>
        <taxon>Echinimonadaceae</taxon>
        <taxon>Echinimonas</taxon>
    </lineage>
</organism>
<dbReference type="Pfam" id="PF05175">
    <property type="entry name" value="MTS"/>
    <property type="match status" value="1"/>
</dbReference>
<dbReference type="InterPro" id="IPR002052">
    <property type="entry name" value="DNA_methylase_N6_adenine_CS"/>
</dbReference>
<dbReference type="CDD" id="cd02440">
    <property type="entry name" value="AdoMet_MTases"/>
    <property type="match status" value="1"/>
</dbReference>
<dbReference type="InterPro" id="IPR029063">
    <property type="entry name" value="SAM-dependent_MTases_sf"/>
</dbReference>
<keyword evidence="2 5" id="KW-0808">Transferase</keyword>
<comment type="caution">
    <text evidence="8">The sequence shown here is derived from an EMBL/GenBank/DDBJ whole genome shotgun (WGS) entry which is preliminary data.</text>
</comment>
<dbReference type="PANTHER" id="PTHR18895:SF74">
    <property type="entry name" value="MTRF1L RELEASE FACTOR GLUTAMINE METHYLTRANSFERASE"/>
    <property type="match status" value="1"/>
</dbReference>
<protein>
    <recommendedName>
        <fullName evidence="5">Release factor glutamine methyltransferase</fullName>
        <shortName evidence="5">RF MTase</shortName>
        <ecNumber evidence="5">2.1.1.297</ecNumber>
    </recommendedName>
    <alternativeName>
        <fullName evidence="5">N5-glutamine methyltransferase PrmC</fullName>
    </alternativeName>
    <alternativeName>
        <fullName evidence="5">Protein-(glutamine-N5) MTase PrmC</fullName>
    </alternativeName>
    <alternativeName>
        <fullName evidence="5">Protein-glutamine N-methyltransferase PrmC</fullName>
    </alternativeName>
</protein>
<dbReference type="NCBIfam" id="TIGR03534">
    <property type="entry name" value="RF_mod_PrmC"/>
    <property type="match status" value="1"/>
</dbReference>
<dbReference type="AlphaFoldDB" id="A0AA41W598"/>
<dbReference type="Proteomes" id="UP001165393">
    <property type="component" value="Unassembled WGS sequence"/>
</dbReference>
<comment type="function">
    <text evidence="5">Methylates the class 1 translation termination release factors RF1/PrfA and RF2/PrfB on the glutamine residue of the universally conserved GGQ motif.</text>
</comment>
<comment type="similarity">
    <text evidence="5">Belongs to the protein N5-glutamine methyltransferase family. PrmC subfamily.</text>
</comment>
<dbReference type="PROSITE" id="PS00092">
    <property type="entry name" value="N6_MTASE"/>
    <property type="match status" value="1"/>
</dbReference>
<dbReference type="InterPro" id="IPR050320">
    <property type="entry name" value="N5-glutamine_MTase"/>
</dbReference>
<dbReference type="NCBIfam" id="TIGR00536">
    <property type="entry name" value="hemK_fam"/>
    <property type="match status" value="1"/>
</dbReference>
<evidence type="ECO:0000259" key="6">
    <source>
        <dbReference type="Pfam" id="PF05175"/>
    </source>
</evidence>
<dbReference type="InterPro" id="IPR004556">
    <property type="entry name" value="HemK-like"/>
</dbReference>
<dbReference type="EMBL" id="JAMQGP010000002">
    <property type="protein sequence ID" value="MCM2679189.1"/>
    <property type="molecule type" value="Genomic_DNA"/>
</dbReference>
<dbReference type="Gene3D" id="1.10.8.10">
    <property type="entry name" value="DNA helicase RuvA subunit, C-terminal domain"/>
    <property type="match status" value="1"/>
</dbReference>
<feature type="domain" description="Release factor glutamine methyltransferase N-terminal" evidence="7">
    <location>
        <begin position="5"/>
        <end position="72"/>
    </location>
</feature>
<dbReference type="SUPFAM" id="SSF53335">
    <property type="entry name" value="S-adenosyl-L-methionine-dependent methyltransferases"/>
    <property type="match status" value="1"/>
</dbReference>
<dbReference type="GO" id="GO:0102559">
    <property type="term" value="F:peptide chain release factor N(5)-glutamine methyltransferase activity"/>
    <property type="evidence" value="ECO:0007669"/>
    <property type="project" value="UniProtKB-EC"/>
</dbReference>
<dbReference type="InterPro" id="IPR040758">
    <property type="entry name" value="PrmC_N"/>
</dbReference>
<evidence type="ECO:0000256" key="5">
    <source>
        <dbReference type="HAMAP-Rule" id="MF_02126"/>
    </source>
</evidence>
<comment type="catalytic activity">
    <reaction evidence="4 5">
        <text>L-glutaminyl-[peptide chain release factor] + S-adenosyl-L-methionine = N(5)-methyl-L-glutaminyl-[peptide chain release factor] + S-adenosyl-L-homocysteine + H(+)</text>
        <dbReference type="Rhea" id="RHEA:42896"/>
        <dbReference type="Rhea" id="RHEA-COMP:10271"/>
        <dbReference type="Rhea" id="RHEA-COMP:10272"/>
        <dbReference type="ChEBI" id="CHEBI:15378"/>
        <dbReference type="ChEBI" id="CHEBI:30011"/>
        <dbReference type="ChEBI" id="CHEBI:57856"/>
        <dbReference type="ChEBI" id="CHEBI:59789"/>
        <dbReference type="ChEBI" id="CHEBI:61891"/>
        <dbReference type="EC" id="2.1.1.297"/>
    </reaction>
</comment>
<feature type="domain" description="Methyltransferase small" evidence="6">
    <location>
        <begin position="102"/>
        <end position="193"/>
    </location>
</feature>
<feature type="binding site" evidence="5">
    <location>
        <position position="139"/>
    </location>
    <ligand>
        <name>S-adenosyl-L-methionine</name>
        <dbReference type="ChEBI" id="CHEBI:59789"/>
    </ligand>
</feature>
<evidence type="ECO:0000256" key="2">
    <source>
        <dbReference type="ARBA" id="ARBA00022679"/>
    </source>
</evidence>
<feature type="binding site" evidence="5">
    <location>
        <position position="184"/>
    </location>
    <ligand>
        <name>S-adenosyl-L-methionine</name>
        <dbReference type="ChEBI" id="CHEBI:59789"/>
    </ligand>
</feature>
<reference evidence="8 9" key="1">
    <citation type="journal article" date="2013" name="Antonie Van Leeuwenhoek">
        <title>Echinimonas agarilytica gen. nov., sp. nov., a new gammaproteobacterium isolated from the sea urchin Strongylocentrotus intermedius.</title>
        <authorList>
            <person name="Nedashkovskaya O.I."/>
            <person name="Stenkova A.M."/>
            <person name="Zhukova N.V."/>
            <person name="Van Trappen S."/>
            <person name="Lee J.S."/>
            <person name="Kim S.B."/>
        </authorList>
    </citation>
    <scope>NUCLEOTIDE SEQUENCE [LARGE SCALE GENOMIC DNA]</scope>
    <source>
        <strain evidence="8 9">KMM 6351</strain>
    </source>
</reference>
<feature type="binding site" evidence="5">
    <location>
        <begin position="116"/>
        <end position="120"/>
    </location>
    <ligand>
        <name>S-adenosyl-L-methionine</name>
        <dbReference type="ChEBI" id="CHEBI:59789"/>
    </ligand>
</feature>
<dbReference type="RefSeq" id="WP_251260549.1">
    <property type="nucleotide sequence ID" value="NZ_JAMQGP010000002.1"/>
</dbReference>
<name>A0AA41W598_9GAMM</name>
<dbReference type="InterPro" id="IPR019874">
    <property type="entry name" value="RF_methyltr_PrmC"/>
</dbReference>
<keyword evidence="1 5" id="KW-0489">Methyltransferase</keyword>
<feature type="binding site" evidence="5">
    <location>
        <position position="168"/>
    </location>
    <ligand>
        <name>S-adenosyl-L-methionine</name>
        <dbReference type="ChEBI" id="CHEBI:59789"/>
    </ligand>
</feature>
<proteinExistence type="inferred from homology"/>
<dbReference type="GO" id="GO:0003676">
    <property type="term" value="F:nucleic acid binding"/>
    <property type="evidence" value="ECO:0007669"/>
    <property type="project" value="InterPro"/>
</dbReference>
<keyword evidence="3 5" id="KW-0949">S-adenosyl-L-methionine</keyword>
<dbReference type="Gene3D" id="3.40.50.150">
    <property type="entry name" value="Vaccinia Virus protein VP39"/>
    <property type="match status" value="1"/>
</dbReference>
<dbReference type="EC" id="2.1.1.297" evidence="5"/>